<protein>
    <submittedName>
        <fullName evidence="1">Trehalase-like isoform X1</fullName>
    </submittedName>
</protein>
<organism evidence="1 2">
    <name type="scientific">Vespula squamosa</name>
    <name type="common">Southern yellow jacket</name>
    <name type="synonym">Wasp</name>
    <dbReference type="NCBI Taxonomy" id="30214"/>
    <lineage>
        <taxon>Eukaryota</taxon>
        <taxon>Metazoa</taxon>
        <taxon>Ecdysozoa</taxon>
        <taxon>Arthropoda</taxon>
        <taxon>Hexapoda</taxon>
        <taxon>Insecta</taxon>
        <taxon>Pterygota</taxon>
        <taxon>Neoptera</taxon>
        <taxon>Endopterygota</taxon>
        <taxon>Hymenoptera</taxon>
        <taxon>Apocrita</taxon>
        <taxon>Aculeata</taxon>
        <taxon>Vespoidea</taxon>
        <taxon>Vespidae</taxon>
        <taxon>Vespinae</taxon>
        <taxon>Vespula</taxon>
    </lineage>
</organism>
<comment type="caution">
    <text evidence="1">The sequence shown here is derived from an EMBL/GenBank/DDBJ whole genome shotgun (WGS) entry which is preliminary data.</text>
</comment>
<evidence type="ECO:0000313" key="2">
    <source>
        <dbReference type="Proteomes" id="UP001607302"/>
    </source>
</evidence>
<dbReference type="EMBL" id="JAUDFV010000139">
    <property type="protein sequence ID" value="KAL2724376.1"/>
    <property type="molecule type" value="Genomic_DNA"/>
</dbReference>
<dbReference type="AlphaFoldDB" id="A0ABD2AUU0"/>
<sequence>MLVVWQGARRCLSCSGQLTNQGCQLGQQRHHCGPIADKLDRYQLVDTRCIKKKNIENICHFIIVGGKTFLNLKIFVELRRVEAFVISKCKYQSYIDDLSRCGKNY</sequence>
<evidence type="ECO:0000313" key="1">
    <source>
        <dbReference type="EMBL" id="KAL2724376.1"/>
    </source>
</evidence>
<dbReference type="Proteomes" id="UP001607302">
    <property type="component" value="Unassembled WGS sequence"/>
</dbReference>
<gene>
    <name evidence="1" type="ORF">V1478_008889</name>
</gene>
<reference evidence="1 2" key="1">
    <citation type="journal article" date="2024" name="Ann. Entomol. Soc. Am.">
        <title>Genomic analyses of the southern and eastern yellowjacket wasps (Hymenoptera: Vespidae) reveal evolutionary signatures of social life.</title>
        <authorList>
            <person name="Catto M.A."/>
            <person name="Caine P.B."/>
            <person name="Orr S.E."/>
            <person name="Hunt B.G."/>
            <person name="Goodisman M.A.D."/>
        </authorList>
    </citation>
    <scope>NUCLEOTIDE SEQUENCE [LARGE SCALE GENOMIC DNA]</scope>
    <source>
        <strain evidence="1">233</strain>
        <tissue evidence="1">Head and thorax</tissue>
    </source>
</reference>
<proteinExistence type="predicted"/>
<keyword evidence="2" id="KW-1185">Reference proteome</keyword>
<accession>A0ABD2AUU0</accession>
<name>A0ABD2AUU0_VESSQ</name>